<keyword evidence="3" id="KW-0378">Hydrolase</keyword>
<dbReference type="PANTHER" id="PTHR35005:SF1">
    <property type="entry name" value="2-AMINO-5-FORMYLAMINO-6-RIBOSYLAMINOPYRIMIDIN-4(3H)-ONE 5'-MONOPHOSPHATE DEFORMYLASE"/>
    <property type="match status" value="1"/>
</dbReference>
<evidence type="ECO:0000256" key="4">
    <source>
        <dbReference type="ARBA" id="ARBA00022833"/>
    </source>
</evidence>
<dbReference type="PANTHER" id="PTHR35005">
    <property type="entry name" value="3-DEHYDRO-SCYLLO-INOSOSE HYDROLASE"/>
    <property type="match status" value="1"/>
</dbReference>
<evidence type="ECO:0000256" key="3">
    <source>
        <dbReference type="ARBA" id="ARBA00022801"/>
    </source>
</evidence>
<protein>
    <recommendedName>
        <fullName evidence="8">Creatinine amidohydrolase</fullName>
    </recommendedName>
</protein>
<proteinExistence type="inferred from homology"/>
<comment type="similarity">
    <text evidence="5">Belongs to the creatininase superfamily.</text>
</comment>
<sequence length="252" mass="27495">MNKAGEKINLTDYTWRELDSLPGKAELRFLLPLGATEEHGYHLPLGTDTFQAVRLAEEAARRVPGTIVLPAMSYGHCLDTMNYCGTLTAGAETICSLVRDIVQNLHRHGFRKLVIVNGHGGNKGVAEIALREALLSLSPPGQTFSMDFSVYLFSPYEKIGPQLKGMLEGKDFGHACEMETSVMLALAPEMVRLELAGEEYMDGGPDTLWRIRDMRTASVSGVHGAPNKASRAKGEKIFEMLAAGLADFLGQI</sequence>
<name>A0A1F5YR60_9BACT</name>
<reference evidence="6 7" key="1">
    <citation type="journal article" date="2016" name="Nat. Commun.">
        <title>Thousands of microbial genomes shed light on interconnected biogeochemical processes in an aquifer system.</title>
        <authorList>
            <person name="Anantharaman K."/>
            <person name="Brown C.T."/>
            <person name="Hug L.A."/>
            <person name="Sharon I."/>
            <person name="Castelle C.J."/>
            <person name="Probst A.J."/>
            <person name="Thomas B.C."/>
            <person name="Singh A."/>
            <person name="Wilkins M.J."/>
            <person name="Karaoz U."/>
            <person name="Brodie E.L."/>
            <person name="Williams K.H."/>
            <person name="Hubbard S.S."/>
            <person name="Banfield J.F."/>
        </authorList>
    </citation>
    <scope>NUCLEOTIDE SEQUENCE [LARGE SCALE GENOMIC DNA]</scope>
</reference>
<dbReference type="Proteomes" id="UP000179129">
    <property type="component" value="Unassembled WGS sequence"/>
</dbReference>
<evidence type="ECO:0000313" key="7">
    <source>
        <dbReference type="Proteomes" id="UP000179129"/>
    </source>
</evidence>
<evidence type="ECO:0000313" key="6">
    <source>
        <dbReference type="EMBL" id="OGG02701.1"/>
    </source>
</evidence>
<accession>A0A1F5YR60</accession>
<dbReference type="SUPFAM" id="SSF102215">
    <property type="entry name" value="Creatininase"/>
    <property type="match status" value="1"/>
</dbReference>
<dbReference type="InterPro" id="IPR024087">
    <property type="entry name" value="Creatininase-like_sf"/>
</dbReference>
<comment type="cofactor">
    <cofactor evidence="1">
        <name>Zn(2+)</name>
        <dbReference type="ChEBI" id="CHEBI:29105"/>
    </cofactor>
</comment>
<evidence type="ECO:0000256" key="5">
    <source>
        <dbReference type="ARBA" id="ARBA00024029"/>
    </source>
</evidence>
<dbReference type="Pfam" id="PF02633">
    <property type="entry name" value="Creatininase"/>
    <property type="match status" value="1"/>
</dbReference>
<gene>
    <name evidence="6" type="ORF">A3F83_17255</name>
</gene>
<evidence type="ECO:0000256" key="1">
    <source>
        <dbReference type="ARBA" id="ARBA00001947"/>
    </source>
</evidence>
<organism evidence="6 7">
    <name type="scientific">Candidatus Glassbacteria bacterium RIFCSPLOWO2_12_FULL_58_11</name>
    <dbReference type="NCBI Taxonomy" id="1817867"/>
    <lineage>
        <taxon>Bacteria</taxon>
        <taxon>Candidatus Glassiibacteriota</taxon>
    </lineage>
</organism>
<evidence type="ECO:0008006" key="8">
    <source>
        <dbReference type="Google" id="ProtNLM"/>
    </source>
</evidence>
<dbReference type="STRING" id="1817867.A3F83_17255"/>
<evidence type="ECO:0000256" key="2">
    <source>
        <dbReference type="ARBA" id="ARBA00022723"/>
    </source>
</evidence>
<comment type="caution">
    <text evidence="6">The sequence shown here is derived from an EMBL/GenBank/DDBJ whole genome shotgun (WGS) entry which is preliminary data.</text>
</comment>
<dbReference type="InterPro" id="IPR003785">
    <property type="entry name" value="Creatininase/forma_Hydrolase"/>
</dbReference>
<dbReference type="GO" id="GO:0009231">
    <property type="term" value="P:riboflavin biosynthetic process"/>
    <property type="evidence" value="ECO:0007669"/>
    <property type="project" value="TreeGrafter"/>
</dbReference>
<dbReference type="AlphaFoldDB" id="A0A1F5YR60"/>
<dbReference type="GO" id="GO:0016811">
    <property type="term" value="F:hydrolase activity, acting on carbon-nitrogen (but not peptide) bonds, in linear amides"/>
    <property type="evidence" value="ECO:0007669"/>
    <property type="project" value="TreeGrafter"/>
</dbReference>
<dbReference type="Gene3D" id="3.40.50.10310">
    <property type="entry name" value="Creatininase"/>
    <property type="match status" value="1"/>
</dbReference>
<keyword evidence="2" id="KW-0479">Metal-binding</keyword>
<keyword evidence="4" id="KW-0862">Zinc</keyword>
<dbReference type="GO" id="GO:0046872">
    <property type="term" value="F:metal ion binding"/>
    <property type="evidence" value="ECO:0007669"/>
    <property type="project" value="UniProtKB-KW"/>
</dbReference>
<dbReference type="EMBL" id="MFIX01000177">
    <property type="protein sequence ID" value="OGG02701.1"/>
    <property type="molecule type" value="Genomic_DNA"/>
</dbReference>